<accession>A0A7Y7PSW7</accession>
<dbReference type="Proteomes" id="UP000565521">
    <property type="component" value="Unassembled WGS sequence"/>
</dbReference>
<proteinExistence type="predicted"/>
<keyword evidence="2" id="KW-1185">Reference proteome</keyword>
<dbReference type="AlphaFoldDB" id="A0A7Y7PSW7"/>
<gene>
    <name evidence="1" type="ORF">HW554_18565</name>
</gene>
<dbReference type="EMBL" id="JABKAU010000054">
    <property type="protein sequence ID" value="NVO33214.1"/>
    <property type="molecule type" value="Genomic_DNA"/>
</dbReference>
<reference evidence="1 2" key="1">
    <citation type="submission" date="2020-05" db="EMBL/GenBank/DDBJ databases">
        <title>Hymenobacter terrestris sp. nov. and Hymenobacter lapidiphilus sp. nov., isolated from regoliths in Antarctica.</title>
        <authorList>
            <person name="Sedlacek I."/>
            <person name="Pantucek R."/>
            <person name="Zeman M."/>
            <person name="Holochova P."/>
            <person name="Kralova S."/>
            <person name="Stankova E."/>
            <person name="Sedo O."/>
            <person name="Micenkova L."/>
            <person name="Svec P."/>
            <person name="Gupta V."/>
            <person name="Sood U."/>
            <person name="Korpole U.S."/>
            <person name="Lal R."/>
        </authorList>
    </citation>
    <scope>NUCLEOTIDE SEQUENCE [LARGE SCALE GENOMIC DNA]</scope>
    <source>
        <strain evidence="1 2">P5342</strain>
    </source>
</reference>
<name>A0A7Y7PSW7_9BACT</name>
<evidence type="ECO:0000313" key="2">
    <source>
        <dbReference type="Proteomes" id="UP000565521"/>
    </source>
</evidence>
<dbReference type="RefSeq" id="WP_176910046.1">
    <property type="nucleotide sequence ID" value="NZ_JABKAU010000054.1"/>
</dbReference>
<organism evidence="1 2">
    <name type="scientific">Hymenobacter lapidiphilus</name>
    <dbReference type="NCBI Taxonomy" id="2608003"/>
    <lineage>
        <taxon>Bacteria</taxon>
        <taxon>Pseudomonadati</taxon>
        <taxon>Bacteroidota</taxon>
        <taxon>Cytophagia</taxon>
        <taxon>Cytophagales</taxon>
        <taxon>Hymenobacteraceae</taxon>
        <taxon>Hymenobacter</taxon>
    </lineage>
</organism>
<comment type="caution">
    <text evidence="1">The sequence shown here is derived from an EMBL/GenBank/DDBJ whole genome shotgun (WGS) entry which is preliminary data.</text>
</comment>
<protein>
    <submittedName>
        <fullName evidence="1">Uncharacterized protein</fullName>
    </submittedName>
</protein>
<evidence type="ECO:0000313" key="1">
    <source>
        <dbReference type="EMBL" id="NVO33214.1"/>
    </source>
</evidence>
<sequence>MPTNLDCLTDLLGITAADSACFPLPADAAIAARLTASATGVYADQTPGLSLRNAPNAQSAQDVYQRLESARSQALQDVAHRLGARSGNYRARFAGSGLLGGLGNGQYEAATATATFQTIARPGGALRIDSLTLYTDQPATDVALLLDGQPVGTLPLTGQAYTPAQPLLIPLDGQAHTLTASLPEGVRVRVNVLTCGCANPFVGAMRLSLTDVKARAGGFGLDVTEVCTAGTPLCYALALPGEDGEELRRSAALALQRLTAAYFVASLIPDSQYNRYTMLEPKQLNELGQQFTEYAETHLLWLLGPDGLERAAHPCYVCQPAAWHPTVQHVR</sequence>